<organism evidence="3 4">
    <name type="scientific">Qipengyuania marisflavi</name>
    <dbReference type="NCBI Taxonomy" id="2486356"/>
    <lineage>
        <taxon>Bacteria</taxon>
        <taxon>Pseudomonadati</taxon>
        <taxon>Pseudomonadota</taxon>
        <taxon>Alphaproteobacteria</taxon>
        <taxon>Sphingomonadales</taxon>
        <taxon>Erythrobacteraceae</taxon>
        <taxon>Qipengyuania</taxon>
    </lineage>
</organism>
<evidence type="ECO:0000313" key="3">
    <source>
        <dbReference type="EMBL" id="TMM46137.1"/>
    </source>
</evidence>
<gene>
    <name evidence="3" type="ORF">FEV51_11900</name>
</gene>
<keyword evidence="1" id="KW-0597">Phosphoprotein</keyword>
<reference evidence="3 4" key="1">
    <citation type="submission" date="2019-05" db="EMBL/GenBank/DDBJ databases">
        <title>Erythrobacter marisflavi sp. nov., isolated from isolated from water of an estuary environment.</title>
        <authorList>
            <person name="Yoon J.-H."/>
        </authorList>
    </citation>
    <scope>NUCLEOTIDE SEQUENCE [LARGE SCALE GENOMIC DNA]</scope>
    <source>
        <strain evidence="3 4">KEM-5</strain>
    </source>
</reference>
<accession>A0A5S3P0C3</accession>
<keyword evidence="4" id="KW-1185">Reference proteome</keyword>
<dbReference type="OrthoDB" id="7471842at2"/>
<dbReference type="SMART" id="SM00448">
    <property type="entry name" value="REC"/>
    <property type="match status" value="1"/>
</dbReference>
<dbReference type="Pfam" id="PF00072">
    <property type="entry name" value="Response_reg"/>
    <property type="match status" value="1"/>
</dbReference>
<feature type="modified residue" description="4-aspartylphosphate" evidence="1">
    <location>
        <position position="59"/>
    </location>
</feature>
<dbReference type="RefSeq" id="WP_138619225.1">
    <property type="nucleotide sequence ID" value="NZ_VCAO01000009.1"/>
</dbReference>
<dbReference type="AlphaFoldDB" id="A0A5S3P0C3"/>
<dbReference type="InterPro" id="IPR001789">
    <property type="entry name" value="Sig_transdc_resp-reg_receiver"/>
</dbReference>
<feature type="domain" description="Response regulatory" evidence="2">
    <location>
        <begin position="9"/>
        <end position="120"/>
    </location>
</feature>
<comment type="caution">
    <text evidence="3">The sequence shown here is derived from an EMBL/GenBank/DDBJ whole genome shotgun (WGS) entry which is preliminary data.</text>
</comment>
<protein>
    <submittedName>
        <fullName evidence="3">Response regulator</fullName>
    </submittedName>
</protein>
<dbReference type="InterPro" id="IPR011006">
    <property type="entry name" value="CheY-like_superfamily"/>
</dbReference>
<name>A0A5S3P0C3_9SPHN</name>
<sequence length="123" mass="13621">MLQKLTGKRVLIVEDNPVLAYDIDDLLVDLEVETVGPALDLTTGLQLARQNQLDAALLDVDLGGEQVWPLARELQQHQVPFAFISARCSLDTLPEQFRAYVCLEKPTPRGKIVETLHGLATSE</sequence>
<evidence type="ECO:0000256" key="1">
    <source>
        <dbReference type="PROSITE-ProRule" id="PRU00169"/>
    </source>
</evidence>
<evidence type="ECO:0000313" key="4">
    <source>
        <dbReference type="Proteomes" id="UP000309668"/>
    </source>
</evidence>
<dbReference type="Gene3D" id="3.40.50.2300">
    <property type="match status" value="1"/>
</dbReference>
<evidence type="ECO:0000259" key="2">
    <source>
        <dbReference type="PROSITE" id="PS50110"/>
    </source>
</evidence>
<dbReference type="GO" id="GO:0000160">
    <property type="term" value="P:phosphorelay signal transduction system"/>
    <property type="evidence" value="ECO:0007669"/>
    <property type="project" value="InterPro"/>
</dbReference>
<dbReference type="Proteomes" id="UP000309668">
    <property type="component" value="Unassembled WGS sequence"/>
</dbReference>
<dbReference type="EMBL" id="VCAO01000009">
    <property type="protein sequence ID" value="TMM46137.1"/>
    <property type="molecule type" value="Genomic_DNA"/>
</dbReference>
<dbReference type="SUPFAM" id="SSF52172">
    <property type="entry name" value="CheY-like"/>
    <property type="match status" value="1"/>
</dbReference>
<proteinExistence type="predicted"/>
<dbReference type="PROSITE" id="PS50110">
    <property type="entry name" value="RESPONSE_REGULATORY"/>
    <property type="match status" value="1"/>
</dbReference>